<dbReference type="Proteomes" id="UP000237381">
    <property type="component" value="Unassembled WGS sequence"/>
</dbReference>
<sequence>MNTKVLPWFRMYTDFLNDPKMISLAFEDQRHFIAVLALKAAGVIDQQCAPELLDRIVAQRIWIDFAIVRDVKKRLVAAGLIDESWQPSAWAKRQMRSDTDPTNAERQRRHRNKKGGSAEEGHNEPGNGDSNALHNGDVTDLDKSREDKSREEENKETHTRERGASASQSSVDNSDVEGKPLTAKDLVAEGVVRAHARDWLALRKAKRLPLTPTAWDGVKAEAEACGMTPAAAVKFAVEQDWAGFKAKWVAAKAATGAPAASRASGAPNKQEALEANNRAVAERAAARFQAQQGAVQ</sequence>
<evidence type="ECO:0000313" key="2">
    <source>
        <dbReference type="EMBL" id="POR54550.1"/>
    </source>
</evidence>
<protein>
    <recommendedName>
        <fullName evidence="4">DUF1376 domain-containing protein</fullName>
    </recommendedName>
</protein>
<feature type="compositionally biased region" description="Basic and acidic residues" evidence="1">
    <location>
        <begin position="140"/>
        <end position="163"/>
    </location>
</feature>
<reference evidence="2 3" key="1">
    <citation type="submission" date="2018-01" db="EMBL/GenBank/DDBJ databases">
        <title>Genomic Encyclopedia of Type Strains, Phase III (KMG-III): the genomes of soil and plant-associated and newly described type strains.</title>
        <authorList>
            <person name="Whitman W."/>
        </authorList>
    </citation>
    <scope>NUCLEOTIDE SEQUENCE [LARGE SCALE GENOMIC DNA]</scope>
    <source>
        <strain evidence="2 3">JCM 18070</strain>
    </source>
</reference>
<organism evidence="2 3">
    <name type="scientific">Paraburkholderia eburnea</name>
    <dbReference type="NCBI Taxonomy" id="1189126"/>
    <lineage>
        <taxon>Bacteria</taxon>
        <taxon>Pseudomonadati</taxon>
        <taxon>Pseudomonadota</taxon>
        <taxon>Betaproteobacteria</taxon>
        <taxon>Burkholderiales</taxon>
        <taxon>Burkholderiaceae</taxon>
        <taxon>Paraburkholderia</taxon>
    </lineage>
</organism>
<name>A0A2S4MIJ2_9BURK</name>
<evidence type="ECO:0000313" key="3">
    <source>
        <dbReference type="Proteomes" id="UP000237381"/>
    </source>
</evidence>
<dbReference type="OrthoDB" id="8904137at2"/>
<proteinExistence type="predicted"/>
<dbReference type="EMBL" id="PQGA01000002">
    <property type="protein sequence ID" value="POR54550.1"/>
    <property type="molecule type" value="Genomic_DNA"/>
</dbReference>
<keyword evidence="3" id="KW-1185">Reference proteome</keyword>
<dbReference type="RefSeq" id="WP_103703116.1">
    <property type="nucleotide sequence ID" value="NZ_PQGA01000002.1"/>
</dbReference>
<gene>
    <name evidence="2" type="ORF">B0G62_102158</name>
</gene>
<feature type="region of interest" description="Disordered" evidence="1">
    <location>
        <begin position="255"/>
        <end position="278"/>
    </location>
</feature>
<evidence type="ECO:0008006" key="4">
    <source>
        <dbReference type="Google" id="ProtNLM"/>
    </source>
</evidence>
<evidence type="ECO:0000256" key="1">
    <source>
        <dbReference type="SAM" id="MobiDB-lite"/>
    </source>
</evidence>
<dbReference type="AlphaFoldDB" id="A0A2S4MIJ2"/>
<feature type="compositionally biased region" description="Low complexity" evidence="1">
    <location>
        <begin position="255"/>
        <end position="266"/>
    </location>
</feature>
<feature type="compositionally biased region" description="Basic and acidic residues" evidence="1">
    <location>
        <begin position="95"/>
        <end position="106"/>
    </location>
</feature>
<comment type="caution">
    <text evidence="2">The sequence shown here is derived from an EMBL/GenBank/DDBJ whole genome shotgun (WGS) entry which is preliminary data.</text>
</comment>
<accession>A0A2S4MIJ2</accession>
<feature type="region of interest" description="Disordered" evidence="1">
    <location>
        <begin position="88"/>
        <end position="178"/>
    </location>
</feature>